<keyword evidence="2" id="KW-1185">Reference proteome</keyword>
<proteinExistence type="predicted"/>
<accession>A0ABV5V364</accession>
<gene>
    <name evidence="1" type="ORF">ACFFN0_09285</name>
</gene>
<dbReference type="EMBL" id="JBHMAX010000017">
    <property type="protein sequence ID" value="MFB9732236.1"/>
    <property type="molecule type" value="Genomic_DNA"/>
</dbReference>
<protein>
    <submittedName>
        <fullName evidence="1">Uncharacterized protein</fullName>
    </submittedName>
</protein>
<sequence>MDAGVRRRILTSVSAGALAGVLGAGGLAVAVGGPTYPTDVVAGACDDTPVGWEPNRASAWFGAHRLAAE</sequence>
<organism evidence="1 2">
    <name type="scientific">Ornithinimicrobium kibberense</name>
    <dbReference type="NCBI Taxonomy" id="282060"/>
    <lineage>
        <taxon>Bacteria</taxon>
        <taxon>Bacillati</taxon>
        <taxon>Actinomycetota</taxon>
        <taxon>Actinomycetes</taxon>
        <taxon>Micrococcales</taxon>
        <taxon>Ornithinimicrobiaceae</taxon>
        <taxon>Ornithinimicrobium</taxon>
    </lineage>
</organism>
<evidence type="ECO:0000313" key="2">
    <source>
        <dbReference type="Proteomes" id="UP001589613"/>
    </source>
</evidence>
<evidence type="ECO:0000313" key="1">
    <source>
        <dbReference type="EMBL" id="MFB9732236.1"/>
    </source>
</evidence>
<dbReference type="Proteomes" id="UP001589613">
    <property type="component" value="Unassembled WGS sequence"/>
</dbReference>
<dbReference type="RefSeq" id="WP_141338315.1">
    <property type="nucleotide sequence ID" value="NZ_JBHMAX010000017.1"/>
</dbReference>
<reference evidence="1 2" key="1">
    <citation type="submission" date="2024-09" db="EMBL/GenBank/DDBJ databases">
        <authorList>
            <person name="Sun Q."/>
            <person name="Mori K."/>
        </authorList>
    </citation>
    <scope>NUCLEOTIDE SEQUENCE [LARGE SCALE GENOMIC DNA]</scope>
    <source>
        <strain evidence="1 2">JCM 12763</strain>
    </source>
</reference>
<comment type="caution">
    <text evidence="1">The sequence shown here is derived from an EMBL/GenBank/DDBJ whole genome shotgun (WGS) entry which is preliminary data.</text>
</comment>
<name>A0ABV5V364_9MICO</name>